<reference evidence="3" key="1">
    <citation type="submission" date="2016-02" db="EMBL/GenBank/DDBJ databases">
        <authorList>
            <person name="Schultz-Johansen M."/>
            <person name="Glaring M.A."/>
            <person name="Bech P.K."/>
            <person name="Stougaard P."/>
        </authorList>
    </citation>
    <scope>NUCLEOTIDE SEQUENCE [LARGE SCALE GENOMIC DNA]</scope>
    <source>
        <strain evidence="3">S66</strain>
    </source>
</reference>
<keyword evidence="3" id="KW-1185">Reference proteome</keyword>
<sequence>MDENAVNQLINEEMKQIAVAKAIKKKLFNDIHVLQKSDIFSKYYNSKGKGKKENMQIEWKHFIVEEHEKDKTSRTIVNQRKGTTRNGNSYVKDVNVKTIVTQYDYIKVKNDKNEVFNYRLVDLNMAKLSVGQIVSLGWIYHKQGENQPDSVIEQGASFGQMWQDDVQPMVCVHHSDGEKSHELTYQGMSARDLFDHVHSNSIGLWHLLWILPIILMFNINWKNDNEALMVLWLVGGGIVSAITMAIKRHRNGDKMFKTFLAWYDTSAKHAFKVGSEALLILQEQFSSSRVKG</sequence>
<evidence type="ECO:0000313" key="3">
    <source>
        <dbReference type="Proteomes" id="UP000070299"/>
    </source>
</evidence>
<dbReference type="EMBL" id="LSNE01000009">
    <property type="protein sequence ID" value="KXI27684.1"/>
    <property type="molecule type" value="Genomic_DNA"/>
</dbReference>
<gene>
    <name evidence="2" type="ORF">AX660_19215</name>
</gene>
<evidence type="ECO:0000256" key="1">
    <source>
        <dbReference type="SAM" id="Phobius"/>
    </source>
</evidence>
<comment type="caution">
    <text evidence="2">The sequence shown here is derived from an EMBL/GenBank/DDBJ whole genome shotgun (WGS) entry which is preliminary data.</text>
</comment>
<dbReference type="AlphaFoldDB" id="A0A148KMY8"/>
<feature type="transmembrane region" description="Helical" evidence="1">
    <location>
        <begin position="227"/>
        <end position="246"/>
    </location>
</feature>
<dbReference type="OrthoDB" id="6385915at2"/>
<accession>A0A148KMY8</accession>
<proteinExistence type="predicted"/>
<organism evidence="2 3">
    <name type="scientific">Paraglaciecola hydrolytica</name>
    <dbReference type="NCBI Taxonomy" id="1799789"/>
    <lineage>
        <taxon>Bacteria</taxon>
        <taxon>Pseudomonadati</taxon>
        <taxon>Pseudomonadota</taxon>
        <taxon>Gammaproteobacteria</taxon>
        <taxon>Alteromonadales</taxon>
        <taxon>Alteromonadaceae</taxon>
        <taxon>Paraglaciecola</taxon>
    </lineage>
</organism>
<feature type="transmembrane region" description="Helical" evidence="1">
    <location>
        <begin position="202"/>
        <end position="221"/>
    </location>
</feature>
<name>A0A148KMY8_9ALTE</name>
<keyword evidence="1" id="KW-0812">Transmembrane</keyword>
<dbReference type="RefSeq" id="WP_068378986.1">
    <property type="nucleotide sequence ID" value="NZ_LSNE01000009.1"/>
</dbReference>
<evidence type="ECO:0000313" key="2">
    <source>
        <dbReference type="EMBL" id="KXI27684.1"/>
    </source>
</evidence>
<protein>
    <submittedName>
        <fullName evidence="2">Uncharacterized protein</fullName>
    </submittedName>
</protein>
<keyword evidence="1" id="KW-1133">Transmembrane helix</keyword>
<dbReference type="Proteomes" id="UP000070299">
    <property type="component" value="Unassembled WGS sequence"/>
</dbReference>
<keyword evidence="1" id="KW-0472">Membrane</keyword>